<keyword evidence="1" id="KW-0175">Coiled coil</keyword>
<evidence type="ECO:0000313" key="3">
    <source>
        <dbReference type="EMBL" id="CAD5326551.1"/>
    </source>
</evidence>
<accession>A0A7G2EYL8</accession>
<evidence type="ECO:0000256" key="1">
    <source>
        <dbReference type="SAM" id="Coils"/>
    </source>
</evidence>
<evidence type="ECO:0000313" key="4">
    <source>
        <dbReference type="Proteomes" id="UP000516314"/>
    </source>
</evidence>
<dbReference type="AlphaFoldDB" id="A0A7G2EYL8"/>
<dbReference type="PANTHER" id="PTHR31099:SF45">
    <property type="entry name" value="DUF1204 DOMAIN-CONTAINING PROTEIN-RELATED"/>
    <property type="match status" value="1"/>
</dbReference>
<reference evidence="3 4" key="1">
    <citation type="submission" date="2020-09" db="EMBL/GenBank/DDBJ databases">
        <authorList>
            <person name="Ashkenazy H."/>
        </authorList>
    </citation>
    <scope>NUCLEOTIDE SEQUENCE [LARGE SCALE GENOMIC DNA]</scope>
    <source>
        <strain evidence="4">cv. Cdm-0</strain>
    </source>
</reference>
<feature type="coiled-coil region" evidence="1">
    <location>
        <begin position="520"/>
        <end position="561"/>
    </location>
</feature>
<sequence>MGKVVLVSPSSSSSESEASLVRRNSRLTGNPSDEAQSSRSNRIEIPTLFDEPDREGFGGHLAAPEDPADFLAQFDPLIDLEDAYNTQPQYTEAETLSTTESVAEVFALCGSGDRPLTYMIPGENERPWNPPRGYVCMYEAYFRQCHLWFHIPSLIISFLNRHRMAFSQLTPSAICNFVAALTFGAEEGYLVNVRCFEEMTTLKAIRSPGYWVVNNRPKHNFLPGPKISNFKNWEEYYFYVRVDLESYERPFSGRKRMWTEFPDRYRPSPDFPVEFEGVIEAIFRARRPPTEEERQPLDGEAAASNPPTSAGPSGVDHVSHEMVDLESQDRMCLEGANIVPAQEIAECDQSQSVQVVEPEVQNITDDRSVVVYAAPPAGEEVNTGLTILDRDKDETVAEPGISRRSREEKGKGVANQSKKRSASEAGLDEAVAPKTGRQRRLAQLDAPRDEGFPNPDDLVLKEGYQKFARSSLETAALANDLIATYDRKLKLKLADREAFDNLKKCADQAKAIYAKDMKEMAALRDAAEIHKAEMSLLNDEVKRLNSREADLQKEISDLQVALVAVKEHGERECNRLRSDQAANVARTTKKAQARLDRAKAYLKEQEDLVGPKVDAENQARGAEEIVGVLMQRGAKIAASELSGLKELTKRATDEVNALNVIELGDDDLNMSPDQLGFSRQTSQVAPVAD</sequence>
<dbReference type="PANTHER" id="PTHR31099">
    <property type="entry name" value="OS06G0165300 PROTEIN"/>
    <property type="match status" value="1"/>
</dbReference>
<feature type="region of interest" description="Disordered" evidence="2">
    <location>
        <begin position="1"/>
        <end position="45"/>
    </location>
</feature>
<protein>
    <submittedName>
        <fullName evidence="3">(thale cress) hypothetical protein</fullName>
    </submittedName>
</protein>
<feature type="region of interest" description="Disordered" evidence="2">
    <location>
        <begin position="285"/>
        <end position="317"/>
    </location>
</feature>
<name>A0A7G2EYL8_ARATH</name>
<evidence type="ECO:0000256" key="2">
    <source>
        <dbReference type="SAM" id="MobiDB-lite"/>
    </source>
</evidence>
<feature type="region of interest" description="Disordered" evidence="2">
    <location>
        <begin position="388"/>
        <end position="438"/>
    </location>
</feature>
<dbReference type="Proteomes" id="UP000516314">
    <property type="component" value="Chromosome 3"/>
</dbReference>
<gene>
    <name evidence="3" type="ORF">AT9943_LOCUS14311</name>
</gene>
<feature type="compositionally biased region" description="Low complexity" evidence="2">
    <location>
        <begin position="1"/>
        <end position="21"/>
    </location>
</feature>
<feature type="compositionally biased region" description="Basic and acidic residues" evidence="2">
    <location>
        <begin position="288"/>
        <end position="297"/>
    </location>
</feature>
<proteinExistence type="predicted"/>
<feature type="compositionally biased region" description="Polar residues" evidence="2">
    <location>
        <begin position="26"/>
        <end position="40"/>
    </location>
</feature>
<dbReference type="EMBL" id="LR881468">
    <property type="protein sequence ID" value="CAD5326551.1"/>
    <property type="molecule type" value="Genomic_DNA"/>
</dbReference>
<organism evidence="3 4">
    <name type="scientific">Arabidopsis thaliana</name>
    <name type="common">Mouse-ear cress</name>
    <dbReference type="NCBI Taxonomy" id="3702"/>
    <lineage>
        <taxon>Eukaryota</taxon>
        <taxon>Viridiplantae</taxon>
        <taxon>Streptophyta</taxon>
        <taxon>Embryophyta</taxon>
        <taxon>Tracheophyta</taxon>
        <taxon>Spermatophyta</taxon>
        <taxon>Magnoliopsida</taxon>
        <taxon>eudicotyledons</taxon>
        <taxon>Gunneridae</taxon>
        <taxon>Pentapetalae</taxon>
        <taxon>rosids</taxon>
        <taxon>malvids</taxon>
        <taxon>Brassicales</taxon>
        <taxon>Brassicaceae</taxon>
        <taxon>Camelineae</taxon>
        <taxon>Arabidopsis</taxon>
    </lineage>
</organism>